<comment type="subcellular location">
    <subcellularLocation>
        <location evidence="2">Membrane</location>
        <topology evidence="2">Single-pass membrane protein</topology>
    </subcellularLocation>
</comment>
<dbReference type="GO" id="GO:0004672">
    <property type="term" value="F:protein kinase activity"/>
    <property type="evidence" value="ECO:0007669"/>
    <property type="project" value="InterPro"/>
</dbReference>
<dbReference type="SUPFAM" id="SSF53822">
    <property type="entry name" value="Periplasmic binding protein-like I"/>
    <property type="match status" value="1"/>
</dbReference>
<evidence type="ECO:0000313" key="15">
    <source>
        <dbReference type="Proteomes" id="UP000192578"/>
    </source>
</evidence>
<dbReference type="GO" id="GO:0005524">
    <property type="term" value="F:ATP binding"/>
    <property type="evidence" value="ECO:0007669"/>
    <property type="project" value="InterPro"/>
</dbReference>
<keyword evidence="5" id="KW-0547">Nucleotide-binding</keyword>
<dbReference type="Gene3D" id="3.40.50.2300">
    <property type="match status" value="2"/>
</dbReference>
<dbReference type="Pfam" id="PF01094">
    <property type="entry name" value="ANF_receptor"/>
    <property type="match status" value="1"/>
</dbReference>
<dbReference type="InterPro" id="IPR001245">
    <property type="entry name" value="Ser-Thr/Tyr_kinase_cat_dom"/>
</dbReference>
<dbReference type="SUPFAM" id="SSF55073">
    <property type="entry name" value="Nucleotide cyclase"/>
    <property type="match status" value="1"/>
</dbReference>
<dbReference type="SMART" id="SM00044">
    <property type="entry name" value="CYCc"/>
    <property type="match status" value="1"/>
</dbReference>
<feature type="domain" description="Protein kinase" evidence="12">
    <location>
        <begin position="460"/>
        <end position="741"/>
    </location>
</feature>
<dbReference type="InterPro" id="IPR001054">
    <property type="entry name" value="A/G_cyclase"/>
</dbReference>
<evidence type="ECO:0000259" key="13">
    <source>
        <dbReference type="PROSITE" id="PS50125"/>
    </source>
</evidence>
<dbReference type="InterPro" id="IPR028082">
    <property type="entry name" value="Peripla_BP_I"/>
</dbReference>
<evidence type="ECO:0000256" key="1">
    <source>
        <dbReference type="ARBA" id="ARBA00001436"/>
    </source>
</evidence>
<evidence type="ECO:0000256" key="5">
    <source>
        <dbReference type="ARBA" id="ARBA00022741"/>
    </source>
</evidence>
<proteinExistence type="predicted"/>
<dbReference type="AlphaFoldDB" id="A0A9X6NFG0"/>
<evidence type="ECO:0000313" key="14">
    <source>
        <dbReference type="EMBL" id="OWA51743.1"/>
    </source>
</evidence>
<evidence type="ECO:0000256" key="2">
    <source>
        <dbReference type="ARBA" id="ARBA00004167"/>
    </source>
</evidence>
<feature type="transmembrane region" description="Helical" evidence="11">
    <location>
        <begin position="526"/>
        <end position="543"/>
    </location>
</feature>
<organism evidence="14 15">
    <name type="scientific">Hypsibius exemplaris</name>
    <name type="common">Freshwater tardigrade</name>
    <dbReference type="NCBI Taxonomy" id="2072580"/>
    <lineage>
        <taxon>Eukaryota</taxon>
        <taxon>Metazoa</taxon>
        <taxon>Ecdysozoa</taxon>
        <taxon>Tardigrada</taxon>
        <taxon>Eutardigrada</taxon>
        <taxon>Parachela</taxon>
        <taxon>Hypsibioidea</taxon>
        <taxon>Hypsibiidae</taxon>
        <taxon>Hypsibius</taxon>
    </lineage>
</organism>
<dbReference type="SUPFAM" id="SSF56112">
    <property type="entry name" value="Protein kinase-like (PK-like)"/>
    <property type="match status" value="1"/>
</dbReference>
<keyword evidence="14" id="KW-0675">Receptor</keyword>
<feature type="domain" description="Guanylate cyclase" evidence="13">
    <location>
        <begin position="804"/>
        <end position="856"/>
    </location>
</feature>
<dbReference type="GO" id="GO:0035556">
    <property type="term" value="P:intracellular signal transduction"/>
    <property type="evidence" value="ECO:0007669"/>
    <property type="project" value="InterPro"/>
</dbReference>
<dbReference type="Pfam" id="PF07714">
    <property type="entry name" value="PK_Tyr_Ser-Thr"/>
    <property type="match status" value="1"/>
</dbReference>
<dbReference type="InterPro" id="IPR050401">
    <property type="entry name" value="Cyclic_nucleotide_synthase"/>
</dbReference>
<dbReference type="GO" id="GO:0007168">
    <property type="term" value="P:receptor guanylyl cyclase signaling pathway"/>
    <property type="evidence" value="ECO:0007669"/>
    <property type="project" value="TreeGrafter"/>
</dbReference>
<dbReference type="Gene3D" id="1.10.510.10">
    <property type="entry name" value="Transferase(Phosphotransferase) domain 1"/>
    <property type="match status" value="1"/>
</dbReference>
<feature type="transmembrane region" description="Helical" evidence="11">
    <location>
        <begin position="408"/>
        <end position="431"/>
    </location>
</feature>
<dbReference type="OrthoDB" id="60033at2759"/>
<keyword evidence="8" id="KW-0325">Glycoprotein</keyword>
<dbReference type="PROSITE" id="PS50125">
    <property type="entry name" value="GUANYLATE_CYCLASE_2"/>
    <property type="match status" value="1"/>
</dbReference>
<dbReference type="InterPro" id="IPR000719">
    <property type="entry name" value="Prot_kinase_dom"/>
</dbReference>
<accession>A0A9X6NFG0</accession>
<name>A0A9X6NFG0_HYPEX</name>
<dbReference type="PANTHER" id="PTHR11920:SF501">
    <property type="entry name" value="GUANYLATE CYCLASE 32E"/>
    <property type="match status" value="1"/>
</dbReference>
<protein>
    <recommendedName>
        <fullName evidence="3">guanylate cyclase</fullName>
        <ecNumber evidence="3">4.6.1.2</ecNumber>
    </recommendedName>
</protein>
<dbReference type="Gene3D" id="3.30.70.1230">
    <property type="entry name" value="Nucleotide cyclase"/>
    <property type="match status" value="1"/>
</dbReference>
<evidence type="ECO:0000256" key="8">
    <source>
        <dbReference type="ARBA" id="ARBA00023180"/>
    </source>
</evidence>
<evidence type="ECO:0000256" key="4">
    <source>
        <dbReference type="ARBA" id="ARBA00022692"/>
    </source>
</evidence>
<comment type="catalytic activity">
    <reaction evidence="1">
        <text>GTP = 3',5'-cyclic GMP + diphosphate</text>
        <dbReference type="Rhea" id="RHEA:13665"/>
        <dbReference type="ChEBI" id="CHEBI:33019"/>
        <dbReference type="ChEBI" id="CHEBI:37565"/>
        <dbReference type="ChEBI" id="CHEBI:57746"/>
        <dbReference type="EC" id="4.6.1.2"/>
    </reaction>
</comment>
<dbReference type="GO" id="GO:0001653">
    <property type="term" value="F:peptide receptor activity"/>
    <property type="evidence" value="ECO:0007669"/>
    <property type="project" value="TreeGrafter"/>
</dbReference>
<keyword evidence="9" id="KW-0456">Lyase</keyword>
<evidence type="ECO:0000256" key="6">
    <source>
        <dbReference type="ARBA" id="ARBA00022989"/>
    </source>
</evidence>
<dbReference type="Pfam" id="PF00211">
    <property type="entry name" value="Guanylate_cyc"/>
    <property type="match status" value="1"/>
</dbReference>
<keyword evidence="15" id="KW-1185">Reference proteome</keyword>
<evidence type="ECO:0000259" key="12">
    <source>
        <dbReference type="PROSITE" id="PS50011"/>
    </source>
</evidence>
<keyword evidence="4 11" id="KW-0812">Transmembrane</keyword>
<dbReference type="InterPro" id="IPR029787">
    <property type="entry name" value="Nucleotide_cyclase"/>
</dbReference>
<dbReference type="PROSITE" id="PS50011">
    <property type="entry name" value="PROTEIN_KINASE_DOM"/>
    <property type="match status" value="1"/>
</dbReference>
<dbReference type="GO" id="GO:0004016">
    <property type="term" value="F:adenylate cyclase activity"/>
    <property type="evidence" value="ECO:0007669"/>
    <property type="project" value="TreeGrafter"/>
</dbReference>
<keyword evidence="10" id="KW-0141">cGMP biosynthesis</keyword>
<dbReference type="EMBL" id="MTYJ01000237">
    <property type="protein sequence ID" value="OWA51743.1"/>
    <property type="molecule type" value="Genomic_DNA"/>
</dbReference>
<dbReference type="GO" id="GO:0005886">
    <property type="term" value="C:plasma membrane"/>
    <property type="evidence" value="ECO:0007669"/>
    <property type="project" value="TreeGrafter"/>
</dbReference>
<evidence type="ECO:0000256" key="11">
    <source>
        <dbReference type="SAM" id="Phobius"/>
    </source>
</evidence>
<dbReference type="PANTHER" id="PTHR11920">
    <property type="entry name" value="GUANYLYL CYCLASE"/>
    <property type="match status" value="1"/>
</dbReference>
<reference evidence="15" key="1">
    <citation type="submission" date="2017-01" db="EMBL/GenBank/DDBJ databases">
        <title>Comparative genomics of anhydrobiosis in the tardigrade Hypsibius dujardini.</title>
        <authorList>
            <person name="Yoshida Y."/>
            <person name="Koutsovoulos G."/>
            <person name="Laetsch D."/>
            <person name="Stevens L."/>
            <person name="Kumar S."/>
            <person name="Horikawa D."/>
            <person name="Ishino K."/>
            <person name="Komine S."/>
            <person name="Tomita M."/>
            <person name="Blaxter M."/>
            <person name="Arakawa K."/>
        </authorList>
    </citation>
    <scope>NUCLEOTIDE SEQUENCE [LARGE SCALE GENOMIC DNA]</scope>
    <source>
        <strain evidence="15">Z151</strain>
    </source>
</reference>
<keyword evidence="6 11" id="KW-1133">Transmembrane helix</keyword>
<dbReference type="Proteomes" id="UP000192578">
    <property type="component" value="Unassembled WGS sequence"/>
</dbReference>
<keyword evidence="7 11" id="KW-0472">Membrane</keyword>
<evidence type="ECO:0000256" key="3">
    <source>
        <dbReference type="ARBA" id="ARBA00012202"/>
    </source>
</evidence>
<sequence>MVTSEHPRFGLVPTGPAYDVAIERVKRLYPEALQVWNTIRRFQVYLPGVFPCDAASVEMQAVAGRMSAMLEQLDGFTVLLCPEWNVPLLASSASDGRLTNKKRYPTVTAYGPVDIQSFANAAKMFLDRNSWRTVTLMCDKINRWPLLSTVYFLLCQNVQMKLESDRQYSVNLIPFDSRNDTRYDVMLDSVRSRSRIVFVFTRPSVLREILVFIAPESTKQPTLGDVQWRSEDGRDDEAAFRAFQSTVLMYHPTPDLATSSPIFEAINEVSREKYNKTLTEDEQMNDVVICAYLSIATMAAVLNETYKRLDTLTTTEFSNLLRNRTYNLDILQNVYLDESGMKKGDIDFVRLNKTSGSFQKAWFYSTISKRFSVVSELASVWYNGTAPPDQPVCGFLNDKCYKRGDDKALLIAVVCSITAILLLVFGVFFNWRYHQMRDQNSLWWSIDMVPFNDDASAVTLPSSSTIAQEATSNDMLLKFQFKLRMYEKRVVWTEAVIPAVSRDSISRRSQMRKCLAAIRNFRSENVGQFIGIVIAPAFTYLVWEFGSHGCLRMLLDADSVQSRNVDLLTSMIWDLLEGLTYIQTSDLQFHGSCSSLTAMIDQRFCVKLCGFGSTKMLTILTGMNVASPADTIKLWMAPEMIQDSRHQGSKSADVYSVALVVLEIFTQCTPMNVVLENETSCFQAIQNLTSRINPRIPITADVPPMLQQLMRSCLLSNPKDRPTLKKFSDQFGRRFKKQGFIDKILSRLERYAEDLEAAVLAQTEELIKEQYVVDALLREMIPAEFVNRLRNKEAVPCESFDCATVFFSDLPEFGSICANSTPIQTIGLLNSVYSIFDVILEGYNVYKVETINDSYMTDAYATHIAVDESQATSSHWDTFWWSPDFYH</sequence>
<evidence type="ECO:0000256" key="10">
    <source>
        <dbReference type="ARBA" id="ARBA00023293"/>
    </source>
</evidence>
<dbReference type="InterPro" id="IPR011009">
    <property type="entry name" value="Kinase-like_dom_sf"/>
</dbReference>
<evidence type="ECO:0000256" key="9">
    <source>
        <dbReference type="ARBA" id="ARBA00023239"/>
    </source>
</evidence>
<comment type="caution">
    <text evidence="14">The sequence shown here is derived from an EMBL/GenBank/DDBJ whole genome shotgun (WGS) entry which is preliminary data.</text>
</comment>
<dbReference type="EC" id="4.6.1.2" evidence="3"/>
<gene>
    <name evidence="14" type="ORF">BV898_16213</name>
</gene>
<evidence type="ECO:0000256" key="7">
    <source>
        <dbReference type="ARBA" id="ARBA00023136"/>
    </source>
</evidence>
<dbReference type="InterPro" id="IPR001828">
    <property type="entry name" value="ANF_lig-bd_rcpt"/>
</dbReference>
<dbReference type="GO" id="GO:0004383">
    <property type="term" value="F:guanylate cyclase activity"/>
    <property type="evidence" value="ECO:0007669"/>
    <property type="project" value="UniProtKB-EC"/>
</dbReference>